<dbReference type="EMBL" id="MK310144">
    <property type="protein sequence ID" value="QAY03511.1"/>
    <property type="molecule type" value="Genomic_DNA"/>
</dbReference>
<evidence type="ECO:0008006" key="3">
    <source>
        <dbReference type="Google" id="ProtNLM"/>
    </source>
</evidence>
<keyword evidence="2" id="KW-1185">Reference proteome</keyword>
<dbReference type="Proteomes" id="UP000290122">
    <property type="component" value="Segment"/>
</dbReference>
<name>A0A411BPE7_9CAUD</name>
<dbReference type="Gene3D" id="2.10.110.10">
    <property type="entry name" value="Cysteine Rich Protein"/>
    <property type="match status" value="1"/>
</dbReference>
<evidence type="ECO:0000313" key="1">
    <source>
        <dbReference type="EMBL" id="QAY03511.1"/>
    </source>
</evidence>
<dbReference type="KEGG" id="vg:65118684"/>
<evidence type="ECO:0000313" key="2">
    <source>
        <dbReference type="Proteomes" id="UP000290122"/>
    </source>
</evidence>
<gene>
    <name evidence="1" type="primary">96</name>
    <name evidence="1" type="ORF">SEA_CICHOLASNAGE_96</name>
</gene>
<proteinExistence type="predicted"/>
<organism evidence="1 2">
    <name type="scientific">Mycobacterium phage CicholasNage</name>
    <dbReference type="NCBI Taxonomy" id="2500799"/>
    <lineage>
        <taxon>Viruses</taxon>
        <taxon>Duplodnaviria</taxon>
        <taxon>Heunggongvirae</taxon>
        <taxon>Uroviricota</taxon>
        <taxon>Caudoviricetes</taxon>
        <taxon>Vilmaviridae</taxon>
        <taxon>Lclasvirinae</taxon>
        <taxon>Bronvirus</taxon>
        <taxon>Bronvirus cicholasnage</taxon>
    </lineage>
</organism>
<protein>
    <recommendedName>
        <fullName evidence="3">LIM zinc-binding domain-containing protein</fullName>
    </recommendedName>
</protein>
<sequence>MIEVYNSDMDARCSVCDDMIRRGDEVVEFAGELFHAECV</sequence>
<dbReference type="RefSeq" id="YP_010100992.1">
    <property type="nucleotide sequence ID" value="NC_055786.1"/>
</dbReference>
<dbReference type="SUPFAM" id="SSF57716">
    <property type="entry name" value="Glucocorticoid receptor-like (DNA-binding domain)"/>
    <property type="match status" value="1"/>
</dbReference>
<accession>A0A411BPE7</accession>
<reference evidence="1 2" key="1">
    <citation type="submission" date="2018-12" db="EMBL/GenBank/DDBJ databases">
        <authorList>
            <person name="Broussard A.C."/>
            <person name="Carter S.T."/>
            <person name="Coggin J.S."/>
            <person name="Cramer N.A."/>
            <person name="Crawford A.P."/>
            <person name="Crespo I.A."/>
            <person name="DeBellas B.V."/>
            <person name="Dodd E.C."/>
            <person name="Ellis C.M."/>
            <person name="Ellison A.M."/>
            <person name="Hidalgo M.O."/>
            <person name="Janoski J.R."/>
            <person name="Kim I."/>
            <person name="Kovats T.A."/>
            <person name="Lerdritsomboon C."/>
            <person name="Lynam C.H."/>
            <person name="McKenna C.M."/>
            <person name="Meyer C.M."/>
            <person name="Nickerson B.H."/>
            <person name="Oberle N.R."/>
            <person name="Olenick B.R."/>
            <person name="Pitts Q.F."/>
            <person name="Raeesian S.A."/>
            <person name="Raney S.B."/>
            <person name="Reyes P.J."/>
            <person name="Rivera G.J."/>
            <person name="Simon A.M."/>
            <person name="Smith R.M."/>
            <person name="Tran C.A."/>
            <person name="Truban R.G."/>
            <person name="Van V."/>
            <person name="Voshell S.M."/>
            <person name="Walker C.L."/>
            <person name="Walter M.E."/>
            <person name="Whalley N.M."/>
            <person name="Garlena R.A."/>
            <person name="Russell D.A."/>
            <person name="Pope W.H."/>
            <person name="Jacobs-Sera D."/>
            <person name="Hatfull G.F."/>
        </authorList>
    </citation>
    <scope>NUCLEOTIDE SEQUENCE [LARGE SCALE GENOMIC DNA]</scope>
</reference>
<dbReference type="GeneID" id="65118684"/>